<dbReference type="InterPro" id="IPR015797">
    <property type="entry name" value="NUDIX_hydrolase-like_dom_sf"/>
</dbReference>
<dbReference type="SUPFAM" id="SSF55811">
    <property type="entry name" value="Nudix"/>
    <property type="match status" value="1"/>
</dbReference>
<keyword evidence="11" id="KW-0411">Iron-sulfur</keyword>
<evidence type="ECO:0000256" key="7">
    <source>
        <dbReference type="ARBA" id="ARBA00022723"/>
    </source>
</evidence>
<evidence type="ECO:0000256" key="3">
    <source>
        <dbReference type="ARBA" id="ARBA00008343"/>
    </source>
</evidence>
<dbReference type="RefSeq" id="WP_289411172.1">
    <property type="nucleotide sequence ID" value="NZ_JAUCDY010000011.1"/>
</dbReference>
<evidence type="ECO:0000256" key="1">
    <source>
        <dbReference type="ARBA" id="ARBA00000843"/>
    </source>
</evidence>
<reference evidence="16 17" key="1">
    <citation type="submission" date="2023-06" db="EMBL/GenBank/DDBJ databases">
        <title>Thiopseudomonas sp. CY1220 draft genome sequence.</title>
        <authorList>
            <person name="Zhao G."/>
            <person name="An M."/>
        </authorList>
    </citation>
    <scope>NUCLEOTIDE SEQUENCE [LARGE SCALE GENOMIC DNA]</scope>
    <source>
        <strain evidence="16 17">CY1220</strain>
    </source>
</reference>
<dbReference type="InterPro" id="IPR029119">
    <property type="entry name" value="MutY_C"/>
</dbReference>
<evidence type="ECO:0000256" key="5">
    <source>
        <dbReference type="ARBA" id="ARBA00022023"/>
    </source>
</evidence>
<comment type="catalytic activity">
    <reaction evidence="1 14">
        <text>Hydrolyzes free adenine bases from 7,8-dihydro-8-oxoguanine:adenine mismatched double-stranded DNA, leaving an apurinic site.</text>
        <dbReference type="EC" id="3.2.2.31"/>
    </reaction>
</comment>
<evidence type="ECO:0000313" key="17">
    <source>
        <dbReference type="Proteomes" id="UP001241056"/>
    </source>
</evidence>
<gene>
    <name evidence="16" type="primary">mutY</name>
    <name evidence="16" type="ORF">QEZ41_09260</name>
</gene>
<evidence type="ECO:0000256" key="9">
    <source>
        <dbReference type="ARBA" id="ARBA00022801"/>
    </source>
</evidence>
<dbReference type="InterPro" id="IPR011257">
    <property type="entry name" value="DNA_glycosylase"/>
</dbReference>
<dbReference type="Gene3D" id="1.10.340.30">
    <property type="entry name" value="Hypothetical protein, domain 2"/>
    <property type="match status" value="1"/>
</dbReference>
<keyword evidence="6" id="KW-0004">4Fe-4S</keyword>
<keyword evidence="13 14" id="KW-0326">Glycosidase</keyword>
<keyword evidence="7" id="KW-0479">Metal-binding</keyword>
<dbReference type="PANTHER" id="PTHR42944">
    <property type="entry name" value="ADENINE DNA GLYCOSYLASE"/>
    <property type="match status" value="1"/>
</dbReference>
<organism evidence="16 17">
    <name type="scientific">Thiopseudomonas acetoxidans</name>
    <dbReference type="NCBI Taxonomy" id="3041622"/>
    <lineage>
        <taxon>Bacteria</taxon>
        <taxon>Pseudomonadati</taxon>
        <taxon>Pseudomonadota</taxon>
        <taxon>Gammaproteobacteria</taxon>
        <taxon>Pseudomonadales</taxon>
        <taxon>Pseudomonadaceae</taxon>
        <taxon>Thiopseudomonas</taxon>
    </lineage>
</organism>
<keyword evidence="9 16" id="KW-0378">Hydrolase</keyword>
<accession>A0ABT7SQJ9</accession>
<evidence type="ECO:0000256" key="4">
    <source>
        <dbReference type="ARBA" id="ARBA00012045"/>
    </source>
</evidence>
<keyword evidence="8 14" id="KW-0227">DNA damage</keyword>
<dbReference type="SUPFAM" id="SSF48150">
    <property type="entry name" value="DNA-glycosylase"/>
    <property type="match status" value="1"/>
</dbReference>
<dbReference type="EC" id="3.2.2.31" evidence="4 14"/>
<dbReference type="Pfam" id="PF00730">
    <property type="entry name" value="HhH-GPD"/>
    <property type="match status" value="1"/>
</dbReference>
<comment type="cofactor">
    <cofactor evidence="14">
        <name>[4Fe-4S] cluster</name>
        <dbReference type="ChEBI" id="CHEBI:49883"/>
    </cofactor>
    <text evidence="14">Binds 1 [4Fe-4S] cluster.</text>
</comment>
<protein>
    <recommendedName>
        <fullName evidence="5 14">Adenine DNA glycosylase</fullName>
        <ecNumber evidence="4 14">3.2.2.31</ecNumber>
    </recommendedName>
</protein>
<evidence type="ECO:0000256" key="10">
    <source>
        <dbReference type="ARBA" id="ARBA00023004"/>
    </source>
</evidence>
<dbReference type="CDD" id="cd00056">
    <property type="entry name" value="ENDO3c"/>
    <property type="match status" value="1"/>
</dbReference>
<dbReference type="Proteomes" id="UP001241056">
    <property type="component" value="Unassembled WGS sequence"/>
</dbReference>
<evidence type="ECO:0000259" key="15">
    <source>
        <dbReference type="SMART" id="SM00478"/>
    </source>
</evidence>
<evidence type="ECO:0000256" key="13">
    <source>
        <dbReference type="ARBA" id="ARBA00023295"/>
    </source>
</evidence>
<dbReference type="NCBIfam" id="NF008132">
    <property type="entry name" value="PRK10880.1"/>
    <property type="match status" value="1"/>
</dbReference>
<dbReference type="SMART" id="SM00478">
    <property type="entry name" value="ENDO3c"/>
    <property type="match status" value="1"/>
</dbReference>
<evidence type="ECO:0000256" key="12">
    <source>
        <dbReference type="ARBA" id="ARBA00023204"/>
    </source>
</evidence>
<dbReference type="Gene3D" id="1.10.1670.10">
    <property type="entry name" value="Helix-hairpin-Helix base-excision DNA repair enzymes (C-terminal)"/>
    <property type="match status" value="1"/>
</dbReference>
<dbReference type="InterPro" id="IPR023170">
    <property type="entry name" value="HhH_base_excis_C"/>
</dbReference>
<comment type="similarity">
    <text evidence="3 14">Belongs to the Nth/MutY family.</text>
</comment>
<keyword evidence="12" id="KW-0234">DNA repair</keyword>
<name>A0ABT7SQJ9_9GAMM</name>
<dbReference type="Gene3D" id="3.90.79.10">
    <property type="entry name" value="Nucleoside Triphosphate Pyrophosphohydrolase"/>
    <property type="match status" value="1"/>
</dbReference>
<evidence type="ECO:0000256" key="14">
    <source>
        <dbReference type="RuleBase" id="RU365096"/>
    </source>
</evidence>
<comment type="function">
    <text evidence="2">Adenine glycosylase active on G-A mispairs. MutY also corrects error-prone DNA synthesis past GO lesions which are due to the oxidatively damaged form of guanine: 7,8-dihydro-8-oxoguanine (8-oxo-dGTP).</text>
</comment>
<dbReference type="InterPro" id="IPR003265">
    <property type="entry name" value="HhH-GPD_domain"/>
</dbReference>
<dbReference type="InterPro" id="IPR005760">
    <property type="entry name" value="A/G_AdeGlyc_MutY"/>
</dbReference>
<dbReference type="Pfam" id="PF14815">
    <property type="entry name" value="NUDIX_4"/>
    <property type="match status" value="1"/>
</dbReference>
<dbReference type="InterPro" id="IPR044298">
    <property type="entry name" value="MIG/MutY"/>
</dbReference>
<evidence type="ECO:0000313" key="16">
    <source>
        <dbReference type="EMBL" id="MDM7858459.1"/>
    </source>
</evidence>
<keyword evidence="17" id="KW-1185">Reference proteome</keyword>
<dbReference type="CDD" id="cd03431">
    <property type="entry name" value="NUDIX_DNA_Glycosylase_C-MutY"/>
    <property type="match status" value="1"/>
</dbReference>
<comment type="caution">
    <text evidence="16">The sequence shown here is derived from an EMBL/GenBank/DDBJ whole genome shotgun (WGS) entry which is preliminary data.</text>
</comment>
<evidence type="ECO:0000256" key="2">
    <source>
        <dbReference type="ARBA" id="ARBA00002933"/>
    </source>
</evidence>
<dbReference type="NCBIfam" id="TIGR01084">
    <property type="entry name" value="mutY"/>
    <property type="match status" value="1"/>
</dbReference>
<keyword evidence="10 14" id="KW-0408">Iron</keyword>
<dbReference type="PANTHER" id="PTHR42944:SF1">
    <property type="entry name" value="ADENINE DNA GLYCOSYLASE"/>
    <property type="match status" value="1"/>
</dbReference>
<evidence type="ECO:0000256" key="6">
    <source>
        <dbReference type="ARBA" id="ARBA00022485"/>
    </source>
</evidence>
<sequence>MSPHEFSAAIVRWYQAHGRKTLPWQQDINPYKVWVSEIMLQQTQVSTVIDYYQRFIQRFADIQQLAQAPLDEVLHLWAGLGYYSRARNLHKTAQLICRDYAGNFPSSVDALNELPGIGRSTAGAIASLSMQVRAPILDGNVKRVLARYSAEFEHPNTSAASKRLWQLAEQLTPAQDFAQYNQAMMDIGATLCTRSRPQCDSCPVREGCSALKQNLQQSLPVPRPKKLLPKKTSNMLIISDPQQQVMLYQRPPQGLWGGLFSLPELDDLAQLDAFMYKHQLKSLDQQPLPPLTHKFSHFELTIEPWLIQLAEQPICLAESGWFWYNTKQPQAIGLAAPIKKLLGQQFNLID</sequence>
<evidence type="ECO:0000256" key="8">
    <source>
        <dbReference type="ARBA" id="ARBA00022763"/>
    </source>
</evidence>
<evidence type="ECO:0000256" key="11">
    <source>
        <dbReference type="ARBA" id="ARBA00023014"/>
    </source>
</evidence>
<feature type="domain" description="HhH-GPD" evidence="15">
    <location>
        <begin position="39"/>
        <end position="190"/>
    </location>
</feature>
<dbReference type="EMBL" id="JAUCDY010000011">
    <property type="protein sequence ID" value="MDM7858459.1"/>
    <property type="molecule type" value="Genomic_DNA"/>
</dbReference>
<dbReference type="GO" id="GO:0000701">
    <property type="term" value="F:purine-specific mismatch base pair DNA N-glycosylase activity"/>
    <property type="evidence" value="ECO:0007669"/>
    <property type="project" value="UniProtKB-EC"/>
</dbReference>
<proteinExistence type="inferred from homology"/>